<evidence type="ECO:0000313" key="7">
    <source>
        <dbReference type="EMBL" id="RVW80791.1"/>
    </source>
</evidence>
<evidence type="ECO:0000256" key="1">
    <source>
        <dbReference type="ARBA" id="ARBA00004123"/>
    </source>
</evidence>
<evidence type="ECO:0000256" key="2">
    <source>
        <dbReference type="ARBA" id="ARBA00023015"/>
    </source>
</evidence>
<organism evidence="7 8">
    <name type="scientific">Vitis vinifera</name>
    <name type="common">Grape</name>
    <dbReference type="NCBI Taxonomy" id="29760"/>
    <lineage>
        <taxon>Eukaryota</taxon>
        <taxon>Viridiplantae</taxon>
        <taxon>Streptophyta</taxon>
        <taxon>Embryophyta</taxon>
        <taxon>Tracheophyta</taxon>
        <taxon>Spermatophyta</taxon>
        <taxon>Magnoliopsida</taxon>
        <taxon>eudicotyledons</taxon>
        <taxon>Gunneridae</taxon>
        <taxon>Pentapetalae</taxon>
        <taxon>rosids</taxon>
        <taxon>Vitales</taxon>
        <taxon>Vitaceae</taxon>
        <taxon>Viteae</taxon>
        <taxon>Vitis</taxon>
    </lineage>
</organism>
<feature type="compositionally biased region" description="Pro residues" evidence="6">
    <location>
        <begin position="229"/>
        <end position="241"/>
    </location>
</feature>
<dbReference type="GO" id="GO:0003677">
    <property type="term" value="F:DNA binding"/>
    <property type="evidence" value="ECO:0007669"/>
    <property type="project" value="UniProtKB-KW"/>
</dbReference>
<dbReference type="PANTHER" id="PTHR31140">
    <property type="entry name" value="B3 DOMAIN-CONTAINING TRANSCRIPTION FACTOR ABI3"/>
    <property type="match status" value="1"/>
</dbReference>
<evidence type="ECO:0000313" key="8">
    <source>
        <dbReference type="Proteomes" id="UP000288805"/>
    </source>
</evidence>
<accession>A0A438H8Y7</accession>
<name>A0A438H8Y7_VITVI</name>
<feature type="compositionally biased region" description="Basic residues" evidence="6">
    <location>
        <begin position="156"/>
        <end position="178"/>
    </location>
</feature>
<dbReference type="PANTHER" id="PTHR31140:SF81">
    <property type="entry name" value="B3 DOMAIN-CONTAINING TRANSCRIPTION FACTOR ABI3"/>
    <property type="match status" value="1"/>
</dbReference>
<dbReference type="Gene3D" id="2.40.330.10">
    <property type="entry name" value="DNA-binding pseudobarrel domain"/>
    <property type="match status" value="1"/>
</dbReference>
<keyword evidence="3" id="KW-0238">DNA-binding</keyword>
<feature type="region of interest" description="Disordered" evidence="6">
    <location>
        <begin position="150"/>
        <end position="204"/>
    </location>
</feature>
<dbReference type="GO" id="GO:0005634">
    <property type="term" value="C:nucleus"/>
    <property type="evidence" value="ECO:0007669"/>
    <property type="project" value="UniProtKB-SubCell"/>
</dbReference>
<dbReference type="AlphaFoldDB" id="A0A438H8Y7"/>
<reference evidence="7 8" key="1">
    <citation type="journal article" date="2018" name="PLoS Genet.">
        <title>Population sequencing reveals clonal diversity and ancestral inbreeding in the grapevine cultivar Chardonnay.</title>
        <authorList>
            <person name="Roach M.J."/>
            <person name="Johnson D.L."/>
            <person name="Bohlmann J."/>
            <person name="van Vuuren H.J."/>
            <person name="Jones S.J."/>
            <person name="Pretorius I.S."/>
            <person name="Schmidt S.A."/>
            <person name="Borneman A.R."/>
        </authorList>
    </citation>
    <scope>NUCLEOTIDE SEQUENCE [LARGE SCALE GENOMIC DNA]</scope>
    <source>
        <strain evidence="8">cv. Chardonnay</strain>
        <tissue evidence="7">Leaf</tissue>
    </source>
</reference>
<gene>
    <name evidence="7" type="primary">ABI3_0</name>
    <name evidence="7" type="ORF">CK203_050666</name>
</gene>
<feature type="region of interest" description="Disordered" evidence="6">
    <location>
        <begin position="360"/>
        <end position="410"/>
    </location>
</feature>
<dbReference type="SUPFAM" id="SSF101936">
    <property type="entry name" value="DNA-binding pseudobarrel domain"/>
    <property type="match status" value="1"/>
</dbReference>
<dbReference type="InterPro" id="IPR044800">
    <property type="entry name" value="LEC2-like"/>
</dbReference>
<keyword evidence="4" id="KW-0804">Transcription</keyword>
<dbReference type="Proteomes" id="UP000288805">
    <property type="component" value="Unassembled WGS sequence"/>
</dbReference>
<protein>
    <submittedName>
        <fullName evidence="7">B3 domain-containing transcription factor ABI3</fullName>
    </submittedName>
</protein>
<evidence type="ECO:0000256" key="4">
    <source>
        <dbReference type="ARBA" id="ARBA00023163"/>
    </source>
</evidence>
<keyword evidence="5" id="KW-0539">Nucleus</keyword>
<dbReference type="GO" id="GO:0003700">
    <property type="term" value="F:DNA-binding transcription factor activity"/>
    <property type="evidence" value="ECO:0007669"/>
    <property type="project" value="InterPro"/>
</dbReference>
<proteinExistence type="predicted"/>
<evidence type="ECO:0000256" key="3">
    <source>
        <dbReference type="ARBA" id="ARBA00023125"/>
    </source>
</evidence>
<feature type="compositionally biased region" description="Polar residues" evidence="6">
    <location>
        <begin position="377"/>
        <end position="410"/>
    </location>
</feature>
<evidence type="ECO:0000256" key="5">
    <source>
        <dbReference type="ARBA" id="ARBA00023242"/>
    </source>
</evidence>
<evidence type="ECO:0000256" key="6">
    <source>
        <dbReference type="SAM" id="MobiDB-lite"/>
    </source>
</evidence>
<dbReference type="InterPro" id="IPR015300">
    <property type="entry name" value="DNA-bd_pseudobarrel_sf"/>
</dbReference>
<feature type="region of interest" description="Disordered" evidence="6">
    <location>
        <begin position="227"/>
        <end position="262"/>
    </location>
</feature>
<comment type="caution">
    <text evidence="7">The sequence shown here is derived from an EMBL/GenBank/DDBJ whole genome shotgun (WGS) entry which is preliminary data.</text>
</comment>
<sequence>MKQLLKLILEWVQNHQLQKKRISETQISHFPYNYQDPYATQALTLTLALSPTSTAILFLLIQTLVSLPLIASTTTVHDRSVAGDGAATFSSMVGYMGDPFANGPSNINSHPYQSTSEYHILDSTNTGSPLNSLCLLLTPHFQRRLTRLGSSATKEARKKRMARQRRVFSHHHRHHNHHNQQQQIQALTCKQGPAGNEGCNSGSSSQPSQLGFLALCWCCFKLAGGAPDSPQPQPPPPPPPAVDRQAGQAQNNPRQLAAERRQGWKPEKNLKFLLQKVLKQSDVERGRDAPPRTGSERWDYPSPWRTLELLASGTCGIEFWPNNKSRMYLLENTGDFVRSNGLQEGDFIVIYSGRQMIRGVKVRQSGPKSESKRSGKSQRNQQTASPAGNGSTPSLSKRTTNQHLHTTTVESSRSLALGHCEWNAFALVGSASRQHSV</sequence>
<dbReference type="EMBL" id="QGNW01000261">
    <property type="protein sequence ID" value="RVW80791.1"/>
    <property type="molecule type" value="Genomic_DNA"/>
</dbReference>
<keyword evidence="2" id="KW-0805">Transcription regulation</keyword>
<comment type="subcellular location">
    <subcellularLocation>
        <location evidence="1">Nucleus</location>
    </subcellularLocation>
</comment>